<dbReference type="GO" id="GO:0005737">
    <property type="term" value="C:cytoplasm"/>
    <property type="evidence" value="ECO:0007669"/>
    <property type="project" value="UniProtKB-SubCell"/>
</dbReference>
<dbReference type="AlphaFoldDB" id="A0A1F5G0P6"/>
<accession>A0A1F5G0P6</accession>
<evidence type="ECO:0000256" key="1">
    <source>
        <dbReference type="ARBA" id="ARBA00009054"/>
    </source>
</evidence>
<dbReference type="SUPFAM" id="SSF58014">
    <property type="entry name" value="Coiled-coil domain of nucleotide exchange factor GrpE"/>
    <property type="match status" value="1"/>
</dbReference>
<dbReference type="EMBL" id="MFAT01000069">
    <property type="protein sequence ID" value="OGD85405.1"/>
    <property type="molecule type" value="Genomic_DNA"/>
</dbReference>
<comment type="subcellular location">
    <subcellularLocation>
        <location evidence="3">Cytoplasm</location>
    </subcellularLocation>
</comment>
<dbReference type="PANTHER" id="PTHR21237:SF23">
    <property type="entry name" value="GRPE PROTEIN HOMOLOG, MITOCHONDRIAL"/>
    <property type="match status" value="1"/>
</dbReference>
<name>A0A1F5G0P6_9BACT</name>
<keyword evidence="3" id="KW-0963">Cytoplasm</keyword>
<dbReference type="Gene3D" id="2.30.22.10">
    <property type="entry name" value="Head domain of nucleotide exchange factor GrpE"/>
    <property type="match status" value="1"/>
</dbReference>
<dbReference type="GO" id="GO:0006457">
    <property type="term" value="P:protein folding"/>
    <property type="evidence" value="ECO:0007669"/>
    <property type="project" value="InterPro"/>
</dbReference>
<evidence type="ECO:0000256" key="5">
    <source>
        <dbReference type="RuleBase" id="RU004478"/>
    </source>
</evidence>
<dbReference type="GO" id="GO:0051082">
    <property type="term" value="F:unfolded protein binding"/>
    <property type="evidence" value="ECO:0007669"/>
    <property type="project" value="TreeGrafter"/>
</dbReference>
<dbReference type="InterPro" id="IPR000740">
    <property type="entry name" value="GrpE"/>
</dbReference>
<protein>
    <recommendedName>
        <fullName evidence="3 4">Protein GrpE</fullName>
    </recommendedName>
    <alternativeName>
        <fullName evidence="3">HSP-70 cofactor</fullName>
    </alternativeName>
</protein>
<dbReference type="CDD" id="cd00446">
    <property type="entry name" value="GrpE"/>
    <property type="match status" value="1"/>
</dbReference>
<comment type="caution">
    <text evidence="7">The sequence shown here is derived from an EMBL/GenBank/DDBJ whole genome shotgun (WGS) entry which is preliminary data.</text>
</comment>
<dbReference type="GO" id="GO:0042803">
    <property type="term" value="F:protein homodimerization activity"/>
    <property type="evidence" value="ECO:0007669"/>
    <property type="project" value="InterPro"/>
</dbReference>
<evidence type="ECO:0000313" key="8">
    <source>
        <dbReference type="Proteomes" id="UP000176317"/>
    </source>
</evidence>
<dbReference type="PANTHER" id="PTHR21237">
    <property type="entry name" value="GRPE PROTEIN"/>
    <property type="match status" value="1"/>
</dbReference>
<comment type="similarity">
    <text evidence="1 3 5">Belongs to the GrpE family.</text>
</comment>
<organism evidence="7 8">
    <name type="scientific">Candidatus Curtissbacteria bacterium RBG_13_35_7</name>
    <dbReference type="NCBI Taxonomy" id="1797705"/>
    <lineage>
        <taxon>Bacteria</taxon>
        <taxon>Candidatus Curtissiibacteriota</taxon>
    </lineage>
</organism>
<keyword evidence="3 4" id="KW-0346">Stress response</keyword>
<keyword evidence="2 3" id="KW-0143">Chaperone</keyword>
<evidence type="ECO:0000256" key="4">
    <source>
        <dbReference type="RuleBase" id="RU000639"/>
    </source>
</evidence>
<reference evidence="7 8" key="1">
    <citation type="journal article" date="2016" name="Nat. Commun.">
        <title>Thousands of microbial genomes shed light on interconnected biogeochemical processes in an aquifer system.</title>
        <authorList>
            <person name="Anantharaman K."/>
            <person name="Brown C.T."/>
            <person name="Hug L.A."/>
            <person name="Sharon I."/>
            <person name="Castelle C.J."/>
            <person name="Probst A.J."/>
            <person name="Thomas B.C."/>
            <person name="Singh A."/>
            <person name="Wilkins M.J."/>
            <person name="Karaoz U."/>
            <person name="Brodie E.L."/>
            <person name="Williams K.H."/>
            <person name="Hubbard S.S."/>
            <person name="Banfield J.F."/>
        </authorList>
    </citation>
    <scope>NUCLEOTIDE SEQUENCE [LARGE SCALE GENOMIC DNA]</scope>
</reference>
<keyword evidence="6" id="KW-0175">Coiled coil</keyword>
<dbReference type="Gene3D" id="3.90.20.20">
    <property type="match status" value="1"/>
</dbReference>
<dbReference type="GO" id="GO:0051087">
    <property type="term" value="F:protein-folding chaperone binding"/>
    <property type="evidence" value="ECO:0007669"/>
    <property type="project" value="InterPro"/>
</dbReference>
<evidence type="ECO:0000256" key="2">
    <source>
        <dbReference type="ARBA" id="ARBA00023186"/>
    </source>
</evidence>
<dbReference type="Proteomes" id="UP000176317">
    <property type="component" value="Unassembled WGS sequence"/>
</dbReference>
<dbReference type="InterPro" id="IPR013805">
    <property type="entry name" value="GrpE_CC"/>
</dbReference>
<gene>
    <name evidence="3" type="primary">grpE</name>
    <name evidence="7" type="ORF">A2164_00275</name>
</gene>
<comment type="subunit">
    <text evidence="3">Homodimer.</text>
</comment>
<dbReference type="PROSITE" id="PS01071">
    <property type="entry name" value="GRPE"/>
    <property type="match status" value="1"/>
</dbReference>
<evidence type="ECO:0000256" key="6">
    <source>
        <dbReference type="SAM" id="Coils"/>
    </source>
</evidence>
<feature type="coiled-coil region" evidence="6">
    <location>
        <begin position="20"/>
        <end position="54"/>
    </location>
</feature>
<proteinExistence type="inferred from homology"/>
<dbReference type="InterPro" id="IPR009012">
    <property type="entry name" value="GrpE_head"/>
</dbReference>
<evidence type="ECO:0000256" key="3">
    <source>
        <dbReference type="HAMAP-Rule" id="MF_01151"/>
    </source>
</evidence>
<dbReference type="GO" id="GO:0000774">
    <property type="term" value="F:adenyl-nucleotide exchange factor activity"/>
    <property type="evidence" value="ECO:0007669"/>
    <property type="project" value="InterPro"/>
</dbReference>
<dbReference type="Pfam" id="PF01025">
    <property type="entry name" value="GrpE"/>
    <property type="match status" value="1"/>
</dbReference>
<sequence>MTKAKIKAKTQKVEPETVNNEELENRLKRALADYHNLEKRIEEERKLLSKLSATLLIEKLLPVLDNLENAQIHLKDEGLEMVLKQFKDILAQEGVEEIPSIGTQFDPHFHEAVEIQQGGKDNIIVKVIIKGYKIEETVLRHAKVVVERKKVADSIQSVQNTANIDNQEDQTTKEETYV</sequence>
<dbReference type="PRINTS" id="PR00773">
    <property type="entry name" value="GRPEPROTEIN"/>
</dbReference>
<evidence type="ECO:0000313" key="7">
    <source>
        <dbReference type="EMBL" id="OGD85405.1"/>
    </source>
</evidence>
<dbReference type="HAMAP" id="MF_01151">
    <property type="entry name" value="GrpE"/>
    <property type="match status" value="1"/>
</dbReference>
<comment type="function">
    <text evidence="3 4">Participates actively in the response to hyperosmotic and heat shock by preventing the aggregation of stress-denatured proteins, in association with DnaK and GrpE. It is the nucleotide exchange factor for DnaK and may function as a thermosensor. Unfolded proteins bind initially to DnaJ; upon interaction with the DnaJ-bound protein, DnaK hydrolyzes its bound ATP, resulting in the formation of a stable complex. GrpE releases ADP from DnaK; ATP binding to DnaK triggers the release of the substrate protein, thus completing the reaction cycle. Several rounds of ATP-dependent interactions between DnaJ, DnaK and GrpE are required for fully efficient folding.</text>
</comment>
<dbReference type="SUPFAM" id="SSF51064">
    <property type="entry name" value="Head domain of nucleotide exchange factor GrpE"/>
    <property type="match status" value="1"/>
</dbReference>